<dbReference type="EMBL" id="MH325886">
    <property type="protein sequence ID" value="AWU66574.1"/>
    <property type="molecule type" value="Genomic_DNA"/>
</dbReference>
<dbReference type="CDD" id="cd03808">
    <property type="entry name" value="GT4_CapM-like"/>
    <property type="match status" value="1"/>
</dbReference>
<keyword evidence="3" id="KW-0328">Glycosyltransferase</keyword>
<dbReference type="PANTHER" id="PTHR12526">
    <property type="entry name" value="GLYCOSYLTRANSFERASE"/>
    <property type="match status" value="1"/>
</dbReference>
<protein>
    <submittedName>
        <fullName evidence="3">Glycogen synthase</fullName>
        <ecNumber evidence="3">2.4.1.11</ecNumber>
    </submittedName>
    <submittedName>
        <fullName evidence="2">Glycosyl transferase</fullName>
    </submittedName>
</protein>
<dbReference type="GO" id="GO:0004373">
    <property type="term" value="F:alpha-1,4-glucan glucosyltransferase (UDP-glucose donor) activity"/>
    <property type="evidence" value="ECO:0007669"/>
    <property type="project" value="UniProtKB-EC"/>
</dbReference>
<sequence>MKIALIGTTAESLIQFRKELINSLCKNGHVVYAFAIDYDNSTKEKVKSFGAIPVCYSFSRTGLNPFTDVVNTYKLYKTLKSLNLDLVFSYFSKPAIFGTLAAKFAKIQKRYAMLEGLGFFFTNSGGHVSVRKKLLKKLLVSLYKISFKHIDSLVLLNVDDKRDLLVNENIYVKDVHVLGGIGLNMSDYPYCPPPVDPVSFIFVARFLQEKGVYEFIEAARIVKHQFPQTQFCMLGSLDLHNPGSLTIERLNELKSNNIIELPGHVDNVQDWLAKASVFVLPSWREGFPRSTQEAMAMGRAVITSDVPGCRETVVDGVNGFLIEPRSPVALAEKMLCFLYNPELIPQMGNASYQIAQQKFDSSIVNAKLMKILQLEIECLKTPEKE</sequence>
<keyword evidence="2" id="KW-0808">Transferase</keyword>
<evidence type="ECO:0000313" key="2">
    <source>
        <dbReference type="EMBL" id="AWU66727.1"/>
    </source>
</evidence>
<reference evidence="2" key="1">
    <citation type="submission" date="2018-05" db="EMBL/GenBank/DDBJ databases">
        <authorList>
            <person name="Lanie J.A."/>
            <person name="Ng W.-L."/>
            <person name="Kazmierczak K.M."/>
            <person name="Andrzejewski T.M."/>
            <person name="Davidsen T.M."/>
            <person name="Wayne K.J."/>
            <person name="Tettelin H."/>
            <person name="Glass J.I."/>
            <person name="Rusch D."/>
            <person name="Podicherti R."/>
            <person name="Tsui H.-C.T."/>
            <person name="Winkler M.E."/>
        </authorList>
    </citation>
    <scope>NUCLEOTIDE SEQUENCE</scope>
    <source>
        <strain evidence="2">O36_G3339</strain>
        <strain evidence="1">O4_G3337</strain>
    </source>
</reference>
<dbReference type="Pfam" id="PF13692">
    <property type="entry name" value="Glyco_trans_1_4"/>
    <property type="match status" value="1"/>
</dbReference>
<dbReference type="PANTHER" id="PTHR12526:SF638">
    <property type="entry name" value="SPORE COAT PROTEIN SA"/>
    <property type="match status" value="1"/>
</dbReference>
<evidence type="ECO:0000313" key="1">
    <source>
        <dbReference type="EMBL" id="AWU66574.1"/>
    </source>
</evidence>
<organism evidence="2">
    <name type="scientific">Citrobacter youngae</name>
    <dbReference type="NCBI Taxonomy" id="133448"/>
    <lineage>
        <taxon>Bacteria</taxon>
        <taxon>Pseudomonadati</taxon>
        <taxon>Pseudomonadota</taxon>
        <taxon>Gammaproteobacteria</taxon>
        <taxon>Enterobacterales</taxon>
        <taxon>Enterobacteriaceae</taxon>
        <taxon>Citrobacter</taxon>
        <taxon>Citrobacter freundii complex</taxon>
    </lineage>
</organism>
<dbReference type="GeneID" id="83646076"/>
<name>A0A2Z4BXY8_9ENTR</name>
<proteinExistence type="predicted"/>
<gene>
    <name evidence="2" type="primary">gt1</name>
    <name evidence="3" type="ORF">GHA_00295</name>
</gene>
<dbReference type="RefSeq" id="WP_048212025.1">
    <property type="nucleotide sequence ID" value="NZ_CAHPRB010000001.1"/>
</dbReference>
<evidence type="ECO:0000313" key="3">
    <source>
        <dbReference type="EMBL" id="CAB5530943.1"/>
    </source>
</evidence>
<dbReference type="EC" id="2.4.1.11" evidence="3"/>
<dbReference type="Proteomes" id="UP000835792">
    <property type="component" value="Unassembled WGS sequence"/>
</dbReference>
<dbReference type="Gene3D" id="3.40.50.2000">
    <property type="entry name" value="Glycogen Phosphorylase B"/>
    <property type="match status" value="2"/>
</dbReference>
<dbReference type="EMBL" id="MH325901">
    <property type="protein sequence ID" value="AWU66727.1"/>
    <property type="molecule type" value="Genomic_DNA"/>
</dbReference>
<keyword evidence="4" id="KW-1185">Reference proteome</keyword>
<evidence type="ECO:0000313" key="4">
    <source>
        <dbReference type="Proteomes" id="UP000835792"/>
    </source>
</evidence>
<dbReference type="SUPFAM" id="SSF53756">
    <property type="entry name" value="UDP-Glycosyltransferase/glycogen phosphorylase"/>
    <property type="match status" value="1"/>
</dbReference>
<dbReference type="AlphaFoldDB" id="A0A2Z4BXY8"/>
<accession>A0A2Z4BXY8</accession>
<dbReference type="EMBL" id="CAHPRB010000001">
    <property type="protein sequence ID" value="CAB5530943.1"/>
    <property type="molecule type" value="Genomic_DNA"/>
</dbReference>
<reference evidence="3" key="2">
    <citation type="submission" date="2020-05" db="EMBL/GenBank/DDBJ databases">
        <authorList>
            <person name="Delgado-Blas J."/>
        </authorList>
    </citation>
    <scope>NUCLEOTIDE SEQUENCE</scope>
    <source>
        <strain evidence="3">BB1468</strain>
    </source>
</reference>